<evidence type="ECO:0000313" key="3">
    <source>
        <dbReference type="Proteomes" id="UP000633278"/>
    </source>
</evidence>
<organism evidence="2 3">
    <name type="scientific">Polaribacter pacificus</name>
    <dbReference type="NCBI Taxonomy" id="1775173"/>
    <lineage>
        <taxon>Bacteria</taxon>
        <taxon>Pseudomonadati</taxon>
        <taxon>Bacteroidota</taxon>
        <taxon>Flavobacteriia</taxon>
        <taxon>Flavobacteriales</taxon>
        <taxon>Flavobacteriaceae</taxon>
    </lineage>
</organism>
<evidence type="ECO:0000313" key="2">
    <source>
        <dbReference type="EMBL" id="GGG92825.1"/>
    </source>
</evidence>
<accession>A0A917HWW6</accession>
<dbReference type="Proteomes" id="UP000633278">
    <property type="component" value="Unassembled WGS sequence"/>
</dbReference>
<evidence type="ECO:0008006" key="4">
    <source>
        <dbReference type="Google" id="ProtNLM"/>
    </source>
</evidence>
<keyword evidence="3" id="KW-1185">Reference proteome</keyword>
<feature type="chain" id="PRO_5037712847" description="Lipoprotein" evidence="1">
    <location>
        <begin position="20"/>
        <end position="148"/>
    </location>
</feature>
<name>A0A917HWW6_9FLAO</name>
<keyword evidence="1" id="KW-0732">Signal</keyword>
<dbReference type="EMBL" id="BMJW01000001">
    <property type="protein sequence ID" value="GGG92825.1"/>
    <property type="molecule type" value="Genomic_DNA"/>
</dbReference>
<protein>
    <recommendedName>
        <fullName evidence="4">Lipoprotein</fullName>
    </recommendedName>
</protein>
<dbReference type="RefSeq" id="WP_188597911.1">
    <property type="nucleotide sequence ID" value="NZ_BMJW01000001.1"/>
</dbReference>
<sequence length="148" mass="16641">MKKVQIFLLVLIAFSLSQCKTTQFEKQAPFTIQSATYNYWKGGQPNVGGTKVSFAYKATKPVEFDSIYFQQKSVKVELQEIAGTTYVVGFFNNSRNIPVVGQVKATEKKQSTPFQLGPNEAVLSYLKDGKIKYFKVSDLEEVSSNMNQ</sequence>
<gene>
    <name evidence="2" type="ORF">GCM10011416_07300</name>
</gene>
<reference evidence="2" key="2">
    <citation type="submission" date="2020-09" db="EMBL/GenBank/DDBJ databases">
        <authorList>
            <person name="Sun Q."/>
            <person name="Zhou Y."/>
        </authorList>
    </citation>
    <scope>NUCLEOTIDE SEQUENCE</scope>
    <source>
        <strain evidence="2">CGMCC 1.15763</strain>
    </source>
</reference>
<reference evidence="2" key="1">
    <citation type="journal article" date="2014" name="Int. J. Syst. Evol. Microbiol.">
        <title>Complete genome sequence of Corynebacterium casei LMG S-19264T (=DSM 44701T), isolated from a smear-ripened cheese.</title>
        <authorList>
            <consortium name="US DOE Joint Genome Institute (JGI-PGF)"/>
            <person name="Walter F."/>
            <person name="Albersmeier A."/>
            <person name="Kalinowski J."/>
            <person name="Ruckert C."/>
        </authorList>
    </citation>
    <scope>NUCLEOTIDE SEQUENCE</scope>
    <source>
        <strain evidence="2">CGMCC 1.15763</strain>
    </source>
</reference>
<proteinExistence type="predicted"/>
<dbReference type="AlphaFoldDB" id="A0A917HWW6"/>
<evidence type="ECO:0000256" key="1">
    <source>
        <dbReference type="SAM" id="SignalP"/>
    </source>
</evidence>
<comment type="caution">
    <text evidence="2">The sequence shown here is derived from an EMBL/GenBank/DDBJ whole genome shotgun (WGS) entry which is preliminary data.</text>
</comment>
<feature type="signal peptide" evidence="1">
    <location>
        <begin position="1"/>
        <end position="19"/>
    </location>
</feature>